<protein>
    <submittedName>
        <fullName evidence="3">ATP-dependent RNA helicase DbpA</fullName>
    </submittedName>
</protein>
<dbReference type="PANTHER" id="PTHR47396">
    <property type="entry name" value="TYPE I RESTRICTION ENZYME ECOKI R PROTEIN"/>
    <property type="match status" value="1"/>
</dbReference>
<dbReference type="Pfam" id="PF00271">
    <property type="entry name" value="Helicase_C"/>
    <property type="match status" value="1"/>
</dbReference>
<dbReference type="GO" id="GO:0003677">
    <property type="term" value="F:DNA binding"/>
    <property type="evidence" value="ECO:0007669"/>
    <property type="project" value="InterPro"/>
</dbReference>
<dbReference type="GO" id="GO:0004386">
    <property type="term" value="F:helicase activity"/>
    <property type="evidence" value="ECO:0007669"/>
    <property type="project" value="UniProtKB-KW"/>
</dbReference>
<dbReference type="GO" id="GO:0005524">
    <property type="term" value="F:ATP binding"/>
    <property type="evidence" value="ECO:0007669"/>
    <property type="project" value="InterPro"/>
</dbReference>
<keyword evidence="3" id="KW-0347">Helicase</keyword>
<keyword evidence="4" id="KW-1185">Reference proteome</keyword>
<dbReference type="Proteomes" id="UP000195719">
    <property type="component" value="Unassembled WGS sequence"/>
</dbReference>
<dbReference type="InterPro" id="IPR006935">
    <property type="entry name" value="Helicase/UvrB_N"/>
</dbReference>
<organism evidence="3 4">
    <name type="scientific">Photobacterium andalusiense</name>
    <dbReference type="NCBI Taxonomy" id="2204296"/>
    <lineage>
        <taxon>Bacteria</taxon>
        <taxon>Pseudomonadati</taxon>
        <taxon>Pseudomonadota</taxon>
        <taxon>Gammaproteobacteria</taxon>
        <taxon>Vibrionales</taxon>
        <taxon>Vibrionaceae</taxon>
        <taxon>Photobacterium</taxon>
    </lineage>
</organism>
<dbReference type="GO" id="GO:0016787">
    <property type="term" value="F:hydrolase activity"/>
    <property type="evidence" value="ECO:0007669"/>
    <property type="project" value="InterPro"/>
</dbReference>
<dbReference type="SUPFAM" id="SSF52540">
    <property type="entry name" value="P-loop containing nucleoside triphosphate hydrolases"/>
    <property type="match status" value="1"/>
</dbReference>
<evidence type="ECO:0000313" key="4">
    <source>
        <dbReference type="Proteomes" id="UP000195719"/>
    </source>
</evidence>
<dbReference type="SMART" id="SM00490">
    <property type="entry name" value="HELICc"/>
    <property type="match status" value="1"/>
</dbReference>
<dbReference type="Pfam" id="PF04851">
    <property type="entry name" value="ResIII"/>
    <property type="match status" value="1"/>
</dbReference>
<dbReference type="AlphaFoldDB" id="A0A1Y6MGP3"/>
<dbReference type="EMBL" id="FYAJ01000002">
    <property type="protein sequence ID" value="SMY34950.1"/>
    <property type="molecule type" value="Genomic_DNA"/>
</dbReference>
<feature type="domain" description="Helicase ATP-binding" evidence="1">
    <location>
        <begin position="153"/>
        <end position="326"/>
    </location>
</feature>
<keyword evidence="3" id="KW-0067">ATP-binding</keyword>
<dbReference type="PANTHER" id="PTHR47396:SF1">
    <property type="entry name" value="ATP-DEPENDENT HELICASE IRC3-RELATED"/>
    <property type="match status" value="1"/>
</dbReference>
<evidence type="ECO:0000313" key="3">
    <source>
        <dbReference type="EMBL" id="SMY34950.1"/>
    </source>
</evidence>
<evidence type="ECO:0000259" key="2">
    <source>
        <dbReference type="PROSITE" id="PS51194"/>
    </source>
</evidence>
<dbReference type="GO" id="GO:0005829">
    <property type="term" value="C:cytosol"/>
    <property type="evidence" value="ECO:0007669"/>
    <property type="project" value="TreeGrafter"/>
</dbReference>
<keyword evidence="3" id="KW-0378">Hydrolase</keyword>
<sequence length="1092" mass="123241">MTDANLTTLTIPSFSFPDIQVSGNRVERFGRRSFELTASIAATDNADIVICKSPIGGDFAQFYVVKSKRVCVSHLEAYPVLYTLKPASFKSLAVESELRWLNHPLTTLNDLKPLQISQSWQNQFMFKAEDKESNTLGLRMPQIGALHAISAEFSRSSNIEPSTVVLPTGTGKTETMLATTIYHRCEKVLVLVPSNSLRDQVGDKFKTLGCLAELGVVPEEILHPAVVKIKKGIKTVEEAQKLLDSANVLVATPQILKSRFANSGVLETICNACSHLFVDEAHHISASTWNEIKEQFVGKRVIQFTATPFRNDTQSLGAKIIYNYTMGEAQKAGYFTNVQLEPVEEYFQDSMDLAIADKAIKLLKHDMDLGLDHLMMARVKTKERAKEVFALYQKLAPELKPVLVHSDLSKTVQNQRLAYLRSRESKVVVCVDMLGEGYDLPNLKIAAIHDHHKSLAITLQFIGRFTRVSHKETLGSASVVVNIADPGVEGALQKLYALGADWDEVLRRLSENQIEREVRLQQVVDSLKGQGDLHEQLSLWNLRPSCSAMLFKTDCENWNPENFMDIKFSHDEMWHSISTEENILVLLAVASTSVKWGHFKDVKDINYKILIAHWDNERNALLIYSNDYKGFKVEVLAETLCGESTYVMSGKQIFNVLNNIEYPLVNNLGSAQNGAISFTQFFGPNVTEGLSAVEKSASTLSNIAAMGYEDGNKVLWGCSERKGKVWSPKAGSIADWLLWAKAAWDKVVEGGNDDTNITRDFLRPQKIDNPHPYMPISIQWGEQLQARNEEGVKIYFGSSSFYLYEVDLNVTWDAQTKEPILVFESFQNTSKYKLLIDRDLSKGYDYQLLEGEQVSIQVGNSEPRMLIEEMYHDPIFVYYADGSFSYNCYWVEVKDNIGSYSSDALNPVEWTVDITKESMGANLNTDTVQHQTWQLIDSEYDIVINDDDHGEAADLVAIKSLPDKIILSLYHCKYSHGSEPGRRLSDLYEVCGQAQRSVRWKHVGLPYLYKHIQKREGAWKRRGQSRFLKGNMTQLESIKNRSRTTPIEFQVAVVQPGVSKQQITEEMLKLLGTTELFIKKTTLAELRVWCSK</sequence>
<feature type="domain" description="Helicase C-terminal" evidence="2">
    <location>
        <begin position="361"/>
        <end position="531"/>
    </location>
</feature>
<reference evidence="4" key="1">
    <citation type="submission" date="2017-06" db="EMBL/GenBank/DDBJ databases">
        <authorList>
            <person name="Rodrigo-Torres L."/>
            <person name="Arahal R.D."/>
            <person name="Lucena T."/>
        </authorList>
    </citation>
    <scope>NUCLEOTIDE SEQUENCE [LARGE SCALE GENOMIC DNA]</scope>
    <source>
        <strain evidence="4">CECT 9192</strain>
    </source>
</reference>
<dbReference type="RefSeq" id="WP_087853321.1">
    <property type="nucleotide sequence ID" value="NZ_FYAJ01000002.1"/>
</dbReference>
<dbReference type="CDD" id="cd18785">
    <property type="entry name" value="SF2_C"/>
    <property type="match status" value="1"/>
</dbReference>
<proteinExistence type="predicted"/>
<gene>
    <name evidence="3" type="ORF">PAND9192_01618</name>
</gene>
<dbReference type="SMART" id="SM00487">
    <property type="entry name" value="DEXDc"/>
    <property type="match status" value="1"/>
</dbReference>
<dbReference type="InterPro" id="IPR027417">
    <property type="entry name" value="P-loop_NTPase"/>
</dbReference>
<dbReference type="InterPro" id="IPR050742">
    <property type="entry name" value="Helicase_Restrict-Modif_Enz"/>
</dbReference>
<dbReference type="InterPro" id="IPR014001">
    <property type="entry name" value="Helicase_ATP-bd"/>
</dbReference>
<dbReference type="InterPro" id="IPR001650">
    <property type="entry name" value="Helicase_C-like"/>
</dbReference>
<dbReference type="CDD" id="cd17926">
    <property type="entry name" value="DEXHc_RE"/>
    <property type="match status" value="1"/>
</dbReference>
<keyword evidence="3" id="KW-0547">Nucleotide-binding</keyword>
<dbReference type="Gene3D" id="3.40.50.300">
    <property type="entry name" value="P-loop containing nucleotide triphosphate hydrolases"/>
    <property type="match status" value="2"/>
</dbReference>
<name>A0A1Y6MGP3_9GAMM</name>
<evidence type="ECO:0000259" key="1">
    <source>
        <dbReference type="PROSITE" id="PS51192"/>
    </source>
</evidence>
<dbReference type="PROSITE" id="PS51192">
    <property type="entry name" value="HELICASE_ATP_BIND_1"/>
    <property type="match status" value="1"/>
</dbReference>
<accession>A0A1Y6MGP3</accession>
<dbReference type="PROSITE" id="PS51194">
    <property type="entry name" value="HELICASE_CTER"/>
    <property type="match status" value="1"/>
</dbReference>